<name>A0ACB7Z553_9ERIC</name>
<sequence>MARQRPPPPAAYPWLVYGNGFRDQSFHTISHPPSNQYYKDLHNISCVRSVPELCNKVVWNSCHGWLILSDDDNGDGQFSLFNPVTLECILLPPSNYNLDPQTTIDTCTLSSPPTDPSCMLFIFYRGLRRSRILICRIENKHWIEKRYDEEIEAIHERPISNKDSLHLPVFCNGKLYASTRTYSQIVSIDMVEQDPINLVLKPLGIGLPWNYEYPSTRLIPCLVESDGDIYFINLICGGRSSTDGFRVEIFKLDLTSVIWERMESVKDRVFFLCSKYAISCPTDQVGGTCVYFTLFRNKSLYAYNIEDDSVSVFLPCPYLCFPWKSPIWVMPDLRLTNDDRGKAVHIDGKKRAKPRRRRRRRRRQRKEVVEKGEDEKILEANEGLNLLDLPSDI</sequence>
<evidence type="ECO:0000313" key="2">
    <source>
        <dbReference type="Proteomes" id="UP000828048"/>
    </source>
</evidence>
<keyword evidence="2" id="KW-1185">Reference proteome</keyword>
<reference evidence="1 2" key="1">
    <citation type="journal article" date="2021" name="Hortic Res">
        <title>High-quality reference genome and annotation aids understanding of berry development for evergreen blueberry (Vaccinium darrowii).</title>
        <authorList>
            <person name="Yu J."/>
            <person name="Hulse-Kemp A.M."/>
            <person name="Babiker E."/>
            <person name="Staton M."/>
        </authorList>
    </citation>
    <scope>NUCLEOTIDE SEQUENCE [LARGE SCALE GENOMIC DNA]</scope>
    <source>
        <strain evidence="2">cv. NJ 8807/NJ 8810</strain>
        <tissue evidence="1">Young leaf</tissue>
    </source>
</reference>
<proteinExistence type="predicted"/>
<dbReference type="Proteomes" id="UP000828048">
    <property type="component" value="Chromosome 4"/>
</dbReference>
<evidence type="ECO:0000313" key="1">
    <source>
        <dbReference type="EMBL" id="KAH7860924.1"/>
    </source>
</evidence>
<gene>
    <name evidence="1" type="ORF">Vadar_019591</name>
</gene>
<dbReference type="EMBL" id="CM037154">
    <property type="protein sequence ID" value="KAH7860924.1"/>
    <property type="molecule type" value="Genomic_DNA"/>
</dbReference>
<organism evidence="1 2">
    <name type="scientific">Vaccinium darrowii</name>
    <dbReference type="NCBI Taxonomy" id="229202"/>
    <lineage>
        <taxon>Eukaryota</taxon>
        <taxon>Viridiplantae</taxon>
        <taxon>Streptophyta</taxon>
        <taxon>Embryophyta</taxon>
        <taxon>Tracheophyta</taxon>
        <taxon>Spermatophyta</taxon>
        <taxon>Magnoliopsida</taxon>
        <taxon>eudicotyledons</taxon>
        <taxon>Gunneridae</taxon>
        <taxon>Pentapetalae</taxon>
        <taxon>asterids</taxon>
        <taxon>Ericales</taxon>
        <taxon>Ericaceae</taxon>
        <taxon>Vaccinioideae</taxon>
        <taxon>Vaccinieae</taxon>
        <taxon>Vaccinium</taxon>
    </lineage>
</organism>
<accession>A0ACB7Z553</accession>
<protein>
    <submittedName>
        <fullName evidence="1">Uncharacterized protein</fullName>
    </submittedName>
</protein>
<comment type="caution">
    <text evidence="1">The sequence shown here is derived from an EMBL/GenBank/DDBJ whole genome shotgun (WGS) entry which is preliminary data.</text>
</comment>